<evidence type="ECO:0000256" key="1">
    <source>
        <dbReference type="SAM" id="Coils"/>
    </source>
</evidence>
<keyword evidence="3" id="KW-1185">Reference proteome</keyword>
<sequence>MRTPGSLLNIATSVLVAAINVNGCAYTREMAKAEANRSAMNQELALTNAAVQSEQSKTPALQDERDGLRRTLAAHKRTLSSLEVRRAKIAMVPAAHRTSGEQVKLTRIQSKIDQARRQIDEKENRLKYLNEKL</sequence>
<protein>
    <submittedName>
        <fullName evidence="2">Uncharacterized protein</fullName>
    </submittedName>
</protein>
<dbReference type="Proteomes" id="UP000232638">
    <property type="component" value="Chromosome"/>
</dbReference>
<dbReference type="AlphaFoldDB" id="A0A2K8U977"/>
<name>A0A2K8U977_9GAMM</name>
<gene>
    <name evidence="2" type="ORF">THSYN_14835</name>
</gene>
<feature type="coiled-coil region" evidence="1">
    <location>
        <begin position="30"/>
        <end position="132"/>
    </location>
</feature>
<reference evidence="2 3" key="1">
    <citation type="submission" date="2017-03" db="EMBL/GenBank/DDBJ databases">
        <title>Complete genome sequence of Candidatus 'Thiodictyon syntrophicum' sp. nov. strain Cad16T, a photolithoautotroph purple sulfur bacterium isolated from an alpine meromictic lake.</title>
        <authorList>
            <person name="Luedin S.M."/>
            <person name="Pothier J.F."/>
            <person name="Danza F."/>
            <person name="Storelli N."/>
            <person name="Wittwer M."/>
            <person name="Tonolla M."/>
        </authorList>
    </citation>
    <scope>NUCLEOTIDE SEQUENCE [LARGE SCALE GENOMIC DNA]</scope>
    <source>
        <strain evidence="2 3">Cad16T</strain>
    </source>
</reference>
<proteinExistence type="predicted"/>
<dbReference type="KEGG" id="tsy:THSYN_14835"/>
<dbReference type="RefSeq" id="WP_100919845.1">
    <property type="nucleotide sequence ID" value="NZ_CP020370.1"/>
</dbReference>
<evidence type="ECO:0000313" key="2">
    <source>
        <dbReference type="EMBL" id="AUB82097.1"/>
    </source>
</evidence>
<keyword evidence="1" id="KW-0175">Coiled coil</keyword>
<evidence type="ECO:0000313" key="3">
    <source>
        <dbReference type="Proteomes" id="UP000232638"/>
    </source>
</evidence>
<organism evidence="2 3">
    <name type="scientific">Candidatus Thiodictyon syntrophicum</name>
    <dbReference type="NCBI Taxonomy" id="1166950"/>
    <lineage>
        <taxon>Bacteria</taxon>
        <taxon>Pseudomonadati</taxon>
        <taxon>Pseudomonadota</taxon>
        <taxon>Gammaproteobacteria</taxon>
        <taxon>Chromatiales</taxon>
        <taxon>Chromatiaceae</taxon>
        <taxon>Thiodictyon</taxon>
    </lineage>
</organism>
<dbReference type="EMBL" id="CP020370">
    <property type="protein sequence ID" value="AUB82097.1"/>
    <property type="molecule type" value="Genomic_DNA"/>
</dbReference>
<accession>A0A2K8U977</accession>